<dbReference type="STRING" id="1850517.A8708_03165"/>
<dbReference type="InterPro" id="IPR016032">
    <property type="entry name" value="Sig_transdc_resp-reg_C-effctor"/>
</dbReference>
<dbReference type="GO" id="GO:0003677">
    <property type="term" value="F:DNA binding"/>
    <property type="evidence" value="ECO:0007669"/>
    <property type="project" value="UniProtKB-KW"/>
</dbReference>
<keyword evidence="1" id="KW-0805">Transcription regulation</keyword>
<dbReference type="CDD" id="cd06170">
    <property type="entry name" value="LuxR_C_like"/>
    <property type="match status" value="1"/>
</dbReference>
<protein>
    <recommendedName>
        <fullName evidence="4">HTH luxR-type domain-containing protein</fullName>
    </recommendedName>
</protein>
<evidence type="ECO:0000256" key="2">
    <source>
        <dbReference type="ARBA" id="ARBA00023125"/>
    </source>
</evidence>
<dbReference type="SMART" id="SM00421">
    <property type="entry name" value="HTH_LUXR"/>
    <property type="match status" value="1"/>
</dbReference>
<dbReference type="InterPro" id="IPR036388">
    <property type="entry name" value="WH-like_DNA-bd_sf"/>
</dbReference>
<dbReference type="PANTHER" id="PTHR44688:SF16">
    <property type="entry name" value="DNA-BINDING TRANSCRIPTIONAL ACTIVATOR DEVR_DOSR"/>
    <property type="match status" value="1"/>
</dbReference>
<reference evidence="5 6" key="1">
    <citation type="submission" date="2016-05" db="EMBL/GenBank/DDBJ databases">
        <title>Paenibacillus sp. 1ZS3-15 nov., isolated from the rhizosphere soil.</title>
        <authorList>
            <person name="Zhang X.X."/>
            <person name="Zhang J."/>
        </authorList>
    </citation>
    <scope>NUCLEOTIDE SEQUENCE [LARGE SCALE GENOMIC DNA]</scope>
    <source>
        <strain evidence="5 6">1ZS3-15</strain>
    </source>
</reference>
<dbReference type="PROSITE" id="PS00622">
    <property type="entry name" value="HTH_LUXR_1"/>
    <property type="match status" value="1"/>
</dbReference>
<dbReference type="OrthoDB" id="197134at2"/>
<dbReference type="RefSeq" id="WP_068666674.1">
    <property type="nucleotide sequence ID" value="NZ_LYPB01000073.1"/>
</dbReference>
<evidence type="ECO:0000256" key="1">
    <source>
        <dbReference type="ARBA" id="ARBA00023015"/>
    </source>
</evidence>
<dbReference type="InterPro" id="IPR000792">
    <property type="entry name" value="Tscrpt_reg_LuxR_C"/>
</dbReference>
<dbReference type="GO" id="GO:0006355">
    <property type="term" value="P:regulation of DNA-templated transcription"/>
    <property type="evidence" value="ECO:0007669"/>
    <property type="project" value="InterPro"/>
</dbReference>
<comment type="caution">
    <text evidence="5">The sequence shown here is derived from an EMBL/GenBank/DDBJ whole genome shotgun (WGS) entry which is preliminary data.</text>
</comment>
<dbReference type="PANTHER" id="PTHR44688">
    <property type="entry name" value="DNA-BINDING TRANSCRIPTIONAL ACTIVATOR DEVR_DOSR"/>
    <property type="match status" value="1"/>
</dbReference>
<keyword evidence="3" id="KW-0804">Transcription</keyword>
<gene>
    <name evidence="5" type="ORF">A8708_03165</name>
</gene>
<evidence type="ECO:0000313" key="6">
    <source>
        <dbReference type="Proteomes" id="UP000078454"/>
    </source>
</evidence>
<name>A0A198A7V9_9BACL</name>
<evidence type="ECO:0000259" key="4">
    <source>
        <dbReference type="PROSITE" id="PS50043"/>
    </source>
</evidence>
<dbReference type="Pfam" id="PF00196">
    <property type="entry name" value="GerE"/>
    <property type="match status" value="1"/>
</dbReference>
<dbReference type="EMBL" id="LYPB01000073">
    <property type="protein sequence ID" value="OAS17232.1"/>
    <property type="molecule type" value="Genomic_DNA"/>
</dbReference>
<accession>A0A198A7V9</accession>
<evidence type="ECO:0000256" key="3">
    <source>
        <dbReference type="ARBA" id="ARBA00023163"/>
    </source>
</evidence>
<keyword evidence="2" id="KW-0238">DNA-binding</keyword>
<dbReference type="Gene3D" id="1.10.10.10">
    <property type="entry name" value="Winged helix-like DNA-binding domain superfamily/Winged helix DNA-binding domain"/>
    <property type="match status" value="1"/>
</dbReference>
<dbReference type="PROSITE" id="PS50043">
    <property type="entry name" value="HTH_LUXR_2"/>
    <property type="match status" value="1"/>
</dbReference>
<dbReference type="SUPFAM" id="SSF46894">
    <property type="entry name" value="C-terminal effector domain of the bipartite response regulators"/>
    <property type="match status" value="1"/>
</dbReference>
<organism evidence="5 6">
    <name type="scientific">Paenibacillus oryzisoli</name>
    <dbReference type="NCBI Taxonomy" id="1850517"/>
    <lineage>
        <taxon>Bacteria</taxon>
        <taxon>Bacillati</taxon>
        <taxon>Bacillota</taxon>
        <taxon>Bacilli</taxon>
        <taxon>Bacillales</taxon>
        <taxon>Paenibacillaceae</taxon>
        <taxon>Paenibacillus</taxon>
    </lineage>
</organism>
<keyword evidence="6" id="KW-1185">Reference proteome</keyword>
<evidence type="ECO:0000313" key="5">
    <source>
        <dbReference type="EMBL" id="OAS17232.1"/>
    </source>
</evidence>
<feature type="domain" description="HTH luxR-type" evidence="4">
    <location>
        <begin position="14"/>
        <end position="80"/>
    </location>
</feature>
<sequence>MKPMISEKSDVLLQFYSNYGLTQREIEIISLLATYGYTNKEIAENCCISEKTVKIHLANIMGKIGIGSMRKLLALLLQQALLVSRLGASESVRVASVGIR</sequence>
<dbReference type="Proteomes" id="UP000078454">
    <property type="component" value="Unassembled WGS sequence"/>
</dbReference>
<dbReference type="AlphaFoldDB" id="A0A198A7V9"/>
<proteinExistence type="predicted"/>